<comment type="caution">
    <text evidence="1">The sequence shown here is derived from an EMBL/GenBank/DDBJ whole genome shotgun (WGS) entry which is preliminary data.</text>
</comment>
<proteinExistence type="predicted"/>
<organism evidence="1 2">
    <name type="scientific">Qipengyuania marisflavi</name>
    <dbReference type="NCBI Taxonomy" id="2486356"/>
    <lineage>
        <taxon>Bacteria</taxon>
        <taxon>Pseudomonadati</taxon>
        <taxon>Pseudomonadota</taxon>
        <taxon>Alphaproteobacteria</taxon>
        <taxon>Sphingomonadales</taxon>
        <taxon>Erythrobacteraceae</taxon>
        <taxon>Qipengyuania</taxon>
    </lineage>
</organism>
<name>A0A5S3PEE5_9SPHN</name>
<reference evidence="1 2" key="1">
    <citation type="submission" date="2019-05" db="EMBL/GenBank/DDBJ databases">
        <title>Erythrobacter marisflavi sp. nov., isolated from isolated from water of an estuary environment.</title>
        <authorList>
            <person name="Yoon J.-H."/>
        </authorList>
    </citation>
    <scope>NUCLEOTIDE SEQUENCE [LARGE SCALE GENOMIC DNA]</scope>
    <source>
        <strain evidence="1 2">KEM-5</strain>
    </source>
</reference>
<keyword evidence="2" id="KW-1185">Reference proteome</keyword>
<accession>A0A5S3PEE5</accession>
<dbReference type="Pfam" id="PF13181">
    <property type="entry name" value="TPR_8"/>
    <property type="match status" value="1"/>
</dbReference>
<evidence type="ECO:0000313" key="1">
    <source>
        <dbReference type="EMBL" id="TMM49940.1"/>
    </source>
</evidence>
<dbReference type="SUPFAM" id="SSF48452">
    <property type="entry name" value="TPR-like"/>
    <property type="match status" value="1"/>
</dbReference>
<dbReference type="AlphaFoldDB" id="A0A5S3PEE5"/>
<gene>
    <name evidence="1" type="ORF">FEV51_01710</name>
</gene>
<dbReference type="Proteomes" id="UP000309668">
    <property type="component" value="Unassembled WGS sequence"/>
</dbReference>
<evidence type="ECO:0008006" key="3">
    <source>
        <dbReference type="Google" id="ProtNLM"/>
    </source>
</evidence>
<dbReference type="EMBL" id="VCAO01000001">
    <property type="protein sequence ID" value="TMM49940.1"/>
    <property type="molecule type" value="Genomic_DNA"/>
</dbReference>
<sequence>MAKNIRIELRQLRSFPFPLLGAQHMIFTNIARKKGSPVSKFALALALVAGGALGVTALEAPAMAAKKKKEEKAPQLAISKEFVAAYQPAKDALDAEPADVAAMKAHIPTVLAAIQSEDERNAAGSLLLNIGEKSKDAALQLQGLEMMIASGKVPADRIGLYQFSAGQLAYQAENYSQARESFQRAIASGYSENDVEVFVAESYFAEDKIAEGLASLTQTIETRKAAGLPIKESWVRRGLAMAYNNKLMNEANKYSLMFVRDFPSDDSWGDSIAIMLNGGGYQNPEILDLLRLARRTGSFRDQRMYLDYIDAADYRRLPAEVVSIIDEGKAKGMVDMSNAFVADTRQQASQRAAQDQKDLPGLMKEGRAPGASLNSVLAAGDTLLSLGRAADAEEFYTKALGVAGVNTPMVLTRLGIAQVDQGKYTEAEASFNKVEGARQAIANLWSAYAAQKMAPAPAAPQSPMTE</sequence>
<evidence type="ECO:0000313" key="2">
    <source>
        <dbReference type="Proteomes" id="UP000309668"/>
    </source>
</evidence>
<protein>
    <recommendedName>
        <fullName evidence="3">Tetratricopeptide repeat protein</fullName>
    </recommendedName>
</protein>
<dbReference type="OrthoDB" id="7325958at2"/>
<dbReference type="Gene3D" id="1.25.40.10">
    <property type="entry name" value="Tetratricopeptide repeat domain"/>
    <property type="match status" value="1"/>
</dbReference>
<dbReference type="InterPro" id="IPR011990">
    <property type="entry name" value="TPR-like_helical_dom_sf"/>
</dbReference>
<dbReference type="RefSeq" id="WP_138615501.1">
    <property type="nucleotide sequence ID" value="NZ_VCAO01000001.1"/>
</dbReference>
<dbReference type="InterPro" id="IPR019734">
    <property type="entry name" value="TPR_rpt"/>
</dbReference>